<evidence type="ECO:0000313" key="1">
    <source>
        <dbReference type="EMBL" id="MET3732643.1"/>
    </source>
</evidence>
<comment type="caution">
    <text evidence="1">The sequence shown here is derived from an EMBL/GenBank/DDBJ whole genome shotgun (WGS) entry which is preliminary data.</text>
</comment>
<organism evidence="1 2">
    <name type="scientific">Moheibacter stercoris</name>
    <dbReference type="NCBI Taxonomy" id="1628251"/>
    <lineage>
        <taxon>Bacteria</taxon>
        <taxon>Pseudomonadati</taxon>
        <taxon>Bacteroidota</taxon>
        <taxon>Flavobacteriia</taxon>
        <taxon>Flavobacteriales</taxon>
        <taxon>Weeksellaceae</taxon>
        <taxon>Moheibacter</taxon>
    </lineage>
</organism>
<dbReference type="InterPro" id="IPR045607">
    <property type="entry name" value="DUF6452"/>
</dbReference>
<dbReference type="PROSITE" id="PS51257">
    <property type="entry name" value="PROKAR_LIPOPROTEIN"/>
    <property type="match status" value="1"/>
</dbReference>
<evidence type="ECO:0000313" key="2">
    <source>
        <dbReference type="Proteomes" id="UP001549146"/>
    </source>
</evidence>
<dbReference type="EMBL" id="JBEPMO010000016">
    <property type="protein sequence ID" value="MET3732643.1"/>
    <property type="molecule type" value="Genomic_DNA"/>
</dbReference>
<protein>
    <recommendedName>
        <fullName evidence="3">DUF1735 domain-containing protein</fullName>
    </recommendedName>
</protein>
<dbReference type="Pfam" id="PF20050">
    <property type="entry name" value="DUF6452"/>
    <property type="match status" value="1"/>
</dbReference>
<dbReference type="RefSeq" id="WP_354510061.1">
    <property type="nucleotide sequence ID" value="NZ_JBEPMO010000016.1"/>
</dbReference>
<dbReference type="Proteomes" id="UP001549146">
    <property type="component" value="Unassembled WGS sequence"/>
</dbReference>
<reference evidence="1 2" key="1">
    <citation type="submission" date="2024-06" db="EMBL/GenBank/DDBJ databases">
        <title>Genomic Encyclopedia of Type Strains, Phase IV (KMG-IV): sequencing the most valuable type-strain genomes for metagenomic binning, comparative biology and taxonomic classification.</title>
        <authorList>
            <person name="Goeker M."/>
        </authorList>
    </citation>
    <scope>NUCLEOTIDE SEQUENCE [LARGE SCALE GENOMIC DNA]</scope>
    <source>
        <strain evidence="1 2">DSM 29388</strain>
    </source>
</reference>
<keyword evidence="2" id="KW-1185">Reference proteome</keyword>
<accession>A0ABV2LVR1</accession>
<gene>
    <name evidence="1" type="ORF">ABID46_002233</name>
</gene>
<evidence type="ECO:0008006" key="3">
    <source>
        <dbReference type="Google" id="ProtNLM"/>
    </source>
</evidence>
<sequence length="161" mass="17849">MKKGILFLGIAIASIFAISCEEDDVCVGEGTPYLTVVFRNNLNQTNFKDSLTIIAANNINFENAVEVLPKTFTDSVKLPLGGLESSATYFQIKRRSNTENDILTVNYSPKSSYVSKACGFRLTYENLNYQSTGFYIENIIPSESTILENEATTNLYIALSN</sequence>
<proteinExistence type="predicted"/>
<name>A0ABV2LVR1_9FLAO</name>